<dbReference type="AlphaFoldDB" id="A0A8N1SA32"/>
<reference evidence="3" key="1">
    <citation type="submission" date="2025-08" db="UniProtKB">
        <authorList>
            <consortium name="RefSeq"/>
        </authorList>
    </citation>
    <scope>IDENTIFICATION</scope>
</reference>
<protein>
    <submittedName>
        <fullName evidence="3">Period circadian protein-like</fullName>
    </submittedName>
</protein>
<dbReference type="Pfam" id="PF00989">
    <property type="entry name" value="PAS"/>
    <property type="match status" value="1"/>
</dbReference>
<dbReference type="InterPro" id="IPR013767">
    <property type="entry name" value="PAS_fold"/>
</dbReference>
<dbReference type="PROSITE" id="PS50112">
    <property type="entry name" value="PAS"/>
    <property type="match status" value="1"/>
</dbReference>
<gene>
    <name evidence="3" type="primary">LOC112552884</name>
</gene>
<dbReference type="OrthoDB" id="7788983at2759"/>
<dbReference type="Proteomes" id="UP000504615">
    <property type="component" value="Unplaced"/>
</dbReference>
<dbReference type="InterPro" id="IPR035965">
    <property type="entry name" value="PAS-like_dom_sf"/>
</dbReference>
<feature type="domain" description="PAS" evidence="1">
    <location>
        <begin position="1"/>
        <end position="52"/>
    </location>
</feature>
<organism evidence="2 3">
    <name type="scientific">Pogonomyrmex barbatus</name>
    <name type="common">red harvester ant</name>
    <dbReference type="NCBI Taxonomy" id="144034"/>
    <lineage>
        <taxon>Eukaryota</taxon>
        <taxon>Metazoa</taxon>
        <taxon>Ecdysozoa</taxon>
        <taxon>Arthropoda</taxon>
        <taxon>Hexapoda</taxon>
        <taxon>Insecta</taxon>
        <taxon>Pterygota</taxon>
        <taxon>Neoptera</taxon>
        <taxon>Endopterygota</taxon>
        <taxon>Hymenoptera</taxon>
        <taxon>Apocrita</taxon>
        <taxon>Aculeata</taxon>
        <taxon>Formicoidea</taxon>
        <taxon>Formicidae</taxon>
        <taxon>Myrmicinae</taxon>
        <taxon>Pogonomyrmex</taxon>
    </lineage>
</organism>
<dbReference type="Gene3D" id="3.30.450.20">
    <property type="entry name" value="PAS domain"/>
    <property type="match status" value="1"/>
</dbReference>
<name>A0A8N1SA32_9HYME</name>
<dbReference type="GeneID" id="112552884"/>
<dbReference type="SUPFAM" id="SSF55785">
    <property type="entry name" value="PYP-like sensor domain (PAS domain)"/>
    <property type="match status" value="1"/>
</dbReference>
<evidence type="ECO:0000313" key="3">
    <source>
        <dbReference type="RefSeq" id="XP_025074992.1"/>
    </source>
</evidence>
<proteinExistence type="predicted"/>
<keyword evidence="2" id="KW-1185">Reference proteome</keyword>
<dbReference type="CDD" id="cd00130">
    <property type="entry name" value="PAS"/>
    <property type="match status" value="1"/>
</dbReference>
<accession>A0A8N1SA32</accession>
<evidence type="ECO:0000313" key="2">
    <source>
        <dbReference type="Proteomes" id="UP000504615"/>
    </source>
</evidence>
<sequence length="60" mass="6640">MHDGLVLYTTPTICTALGYLKDAWIGRSFIDYVHPKDKTTLADQITSGIASPQEERSKGK</sequence>
<dbReference type="GO" id="GO:0006355">
    <property type="term" value="P:regulation of DNA-templated transcription"/>
    <property type="evidence" value="ECO:0007669"/>
    <property type="project" value="InterPro"/>
</dbReference>
<evidence type="ECO:0000259" key="1">
    <source>
        <dbReference type="PROSITE" id="PS50112"/>
    </source>
</evidence>
<dbReference type="RefSeq" id="XP_025074992.1">
    <property type="nucleotide sequence ID" value="XM_025219207.1"/>
</dbReference>
<dbReference type="InterPro" id="IPR000014">
    <property type="entry name" value="PAS"/>
</dbReference>